<dbReference type="RefSeq" id="WP_055267590.1">
    <property type="nucleotide sequence ID" value="NZ_CZAL01000016.1"/>
</dbReference>
<protein>
    <submittedName>
        <fullName evidence="1">Uncharacterized protein</fullName>
    </submittedName>
</protein>
<reference evidence="1 2" key="1">
    <citation type="submission" date="2015-09" db="EMBL/GenBank/DDBJ databases">
        <authorList>
            <consortium name="Pathogen Informatics"/>
        </authorList>
    </citation>
    <scope>NUCLEOTIDE SEQUENCE [LARGE SCALE GENOMIC DNA]</scope>
    <source>
        <strain evidence="1 2">2789STDY5834885</strain>
    </source>
</reference>
<sequence length="93" mass="10593">MEEEDEEEDLGWKEEFAPCRSRKLPCYTIGRENVSKKFCIPNVLTALILSGDMGMLEYGFDHYKLENPVVCRGEIEALGEALLYGDETKRTGN</sequence>
<proteinExistence type="predicted"/>
<dbReference type="EMBL" id="CZAL01000016">
    <property type="protein sequence ID" value="CUP75638.1"/>
    <property type="molecule type" value="Genomic_DNA"/>
</dbReference>
<dbReference type="Proteomes" id="UP000095709">
    <property type="component" value="Unassembled WGS sequence"/>
</dbReference>
<dbReference type="AlphaFoldDB" id="A0A174QXN9"/>
<organism evidence="1 2">
    <name type="scientific">Fusicatenibacter saccharivorans</name>
    <dbReference type="NCBI Taxonomy" id="1150298"/>
    <lineage>
        <taxon>Bacteria</taxon>
        <taxon>Bacillati</taxon>
        <taxon>Bacillota</taxon>
        <taxon>Clostridia</taxon>
        <taxon>Lachnospirales</taxon>
        <taxon>Lachnospiraceae</taxon>
        <taxon>Fusicatenibacter</taxon>
    </lineage>
</organism>
<accession>A0A174QXN9</accession>
<name>A0A174QXN9_9FIRM</name>
<evidence type="ECO:0000313" key="2">
    <source>
        <dbReference type="Proteomes" id="UP000095709"/>
    </source>
</evidence>
<gene>
    <name evidence="1" type="ORF">ERS852498_02737</name>
</gene>
<evidence type="ECO:0000313" key="1">
    <source>
        <dbReference type="EMBL" id="CUP75638.1"/>
    </source>
</evidence>